<sequence length="78" mass="9028">CLELKFFPYPLKIRLVILFHKTGKEEQNIKQTKSYRYSGLKEFICKHLPMNLNSSSQTALNTDQRSSQKAQQISPGQV</sequence>
<proteinExistence type="predicted"/>
<dbReference type="OrthoDB" id="412006at2759"/>
<evidence type="ECO:0000256" key="1">
    <source>
        <dbReference type="SAM" id="MobiDB-lite"/>
    </source>
</evidence>
<dbReference type="Proteomes" id="UP000499080">
    <property type="component" value="Unassembled WGS sequence"/>
</dbReference>
<organism evidence="2 3">
    <name type="scientific">Araneus ventricosus</name>
    <name type="common">Orbweaver spider</name>
    <name type="synonym">Epeira ventricosa</name>
    <dbReference type="NCBI Taxonomy" id="182803"/>
    <lineage>
        <taxon>Eukaryota</taxon>
        <taxon>Metazoa</taxon>
        <taxon>Ecdysozoa</taxon>
        <taxon>Arthropoda</taxon>
        <taxon>Chelicerata</taxon>
        <taxon>Arachnida</taxon>
        <taxon>Araneae</taxon>
        <taxon>Araneomorphae</taxon>
        <taxon>Entelegynae</taxon>
        <taxon>Araneoidea</taxon>
        <taxon>Araneidae</taxon>
        <taxon>Araneus</taxon>
    </lineage>
</organism>
<feature type="region of interest" description="Disordered" evidence="1">
    <location>
        <begin position="55"/>
        <end position="78"/>
    </location>
</feature>
<evidence type="ECO:0000313" key="2">
    <source>
        <dbReference type="EMBL" id="GBM41989.1"/>
    </source>
</evidence>
<comment type="caution">
    <text evidence="2">The sequence shown here is derived from an EMBL/GenBank/DDBJ whole genome shotgun (WGS) entry which is preliminary data.</text>
</comment>
<dbReference type="EMBL" id="BGPR01096430">
    <property type="protein sequence ID" value="GBM41989.1"/>
    <property type="molecule type" value="Genomic_DNA"/>
</dbReference>
<protein>
    <submittedName>
        <fullName evidence="2">Uncharacterized protein</fullName>
    </submittedName>
</protein>
<name>A0A4Y2FNS9_ARAVE</name>
<gene>
    <name evidence="2" type="ORF">AVEN_263384_1</name>
</gene>
<evidence type="ECO:0000313" key="3">
    <source>
        <dbReference type="Proteomes" id="UP000499080"/>
    </source>
</evidence>
<keyword evidence="3" id="KW-1185">Reference proteome</keyword>
<dbReference type="AlphaFoldDB" id="A0A4Y2FNS9"/>
<reference evidence="2 3" key="1">
    <citation type="journal article" date="2019" name="Sci. Rep.">
        <title>Orb-weaving spider Araneus ventricosus genome elucidates the spidroin gene catalogue.</title>
        <authorList>
            <person name="Kono N."/>
            <person name="Nakamura H."/>
            <person name="Ohtoshi R."/>
            <person name="Moran D.A.P."/>
            <person name="Shinohara A."/>
            <person name="Yoshida Y."/>
            <person name="Fujiwara M."/>
            <person name="Mori M."/>
            <person name="Tomita M."/>
            <person name="Arakawa K."/>
        </authorList>
    </citation>
    <scope>NUCLEOTIDE SEQUENCE [LARGE SCALE GENOMIC DNA]</scope>
</reference>
<feature type="non-terminal residue" evidence="2">
    <location>
        <position position="1"/>
    </location>
</feature>
<accession>A0A4Y2FNS9</accession>